<reference evidence="5 6" key="1">
    <citation type="submission" date="2019-06" db="EMBL/GenBank/DDBJ databases">
        <title>A chromosome-scale genome assembly of the striped catfish, Pangasianodon hypophthalmus.</title>
        <authorList>
            <person name="Wen M."/>
            <person name="Zahm M."/>
            <person name="Roques C."/>
            <person name="Cabau C."/>
            <person name="Klopp C."/>
            <person name="Donnadieu C."/>
            <person name="Jouanno E."/>
            <person name="Avarre J.-C."/>
            <person name="Campet M."/>
            <person name="Ha T.T.T."/>
            <person name="Dugue R."/>
            <person name="Lampietro C."/>
            <person name="Louis A."/>
            <person name="Herpin A."/>
            <person name="Echchiki A."/>
            <person name="Berthelot C."/>
            <person name="Parey E."/>
            <person name="Roest-Crollius H."/>
            <person name="Braasch I."/>
            <person name="Postlethwait J."/>
            <person name="Bobe J."/>
            <person name="Montfort J."/>
            <person name="Bouchez O."/>
            <person name="Begum T."/>
            <person name="Schartl M."/>
            <person name="Guiguen Y."/>
        </authorList>
    </citation>
    <scope>NUCLEOTIDE SEQUENCE [LARGE SCALE GENOMIC DNA]</scope>
    <source>
        <strain evidence="5 6">Indonesia</strain>
        <tissue evidence="5">Blood</tissue>
    </source>
</reference>
<evidence type="ECO:0000259" key="3">
    <source>
        <dbReference type="PROSITE" id="PS50853"/>
    </source>
</evidence>
<dbReference type="PANTHER" id="PTHR31594">
    <property type="entry name" value="AIG1-TYPE G DOMAIN-CONTAINING PROTEIN"/>
    <property type="match status" value="1"/>
</dbReference>
<dbReference type="Gene3D" id="2.60.40.10">
    <property type="entry name" value="Immunoglobulins"/>
    <property type="match status" value="1"/>
</dbReference>
<dbReference type="InterPro" id="IPR052090">
    <property type="entry name" value="Cytolytic_pore-forming_toxin"/>
</dbReference>
<dbReference type="EMBL" id="VFJC01000060">
    <property type="protein sequence ID" value="KAB5513306.1"/>
    <property type="molecule type" value="Genomic_DNA"/>
</dbReference>
<sequence>MFGELVMDSRCMVMAALGRPLYPGMLYDCRSDSIIPGVTLWDKKSSNDDLDVHQQPNTHLKFAASDTLSDKANLLDISASLKASFLSGLVEVGGSAKYLHDTKSSVHQCRVTMQYRQTTKFEQLTMKELGNITYPQVFDQQTATHVVTAVLYGAQAFMVFDHTTAENESKQAIEGNLHTMVKKIPTTALEGEASVKINEKEKKMADNISVTFYGDYDLEQNPTTYKEAVEVYKKLPTLLKQKNNDGVPVTVWLHPLNHLDAKAAKLVREISTSLVHKAEKLLEELGEVERRCNDLTKNQTTDNFPDVKDRLLQFQDLHSSYKREFQKALSRVLPAIRGGTEDDKALRDILNIHYMSPFTASNMKNWLDDITAEINILSSYTSGLKDLTVVKSSGSLHSILFDVDVDVVVCLSFTSLRNEDSYLVALQDFVSSEGFANLGQKHAKDFSLQATQPWFTSPEISERMMKNFSLFTSFSKANKNEKRIKFVVASIPDSSNPGNSIQLYQKSKPTNPKFQPVSKPPKPKVETSDAKVTLKLSKSPTGETVQFRVEYRMTPPTDSAADVDAWKVTDTSDAQTSFTLTGLKPEEQYWVRYRAVSDVGVSEASDSVPFSFHGRFDVTVGQWDFSMPPLFNKLRTKIMTSMGMSRWSLSTIKSEVTNVVNSHSIPYIYTIPGGLRAGMALYFQGVVSATGQSFIFDFKAWLKSDDIAFHFRPMISKWICCDSLRNGKWEKQENTPGCQISKGSVFDIFIVTKTEGYEVYVNGQRSCLFKHRMPVENLTAVHIHGDVIMNTVGIVANWSTSTFGKELNSGISRTKISNIQSDVPHPVCSPSKSYFKSIPGGLRPGVALFFQGVVPSDCERFQIDLQTGPKDIALHFNPRMHSVVLNSCRNGTWETEVYIQGGPFVKGGAFDIIMVIKPEGYEV</sequence>
<dbReference type="Pfam" id="PF00337">
    <property type="entry name" value="Gal-bind_lectin"/>
    <property type="match status" value="2"/>
</dbReference>
<dbReference type="CDD" id="cd00063">
    <property type="entry name" value="FN3"/>
    <property type="match status" value="1"/>
</dbReference>
<dbReference type="SMART" id="SM00908">
    <property type="entry name" value="Gal-bind_lectin"/>
    <property type="match status" value="2"/>
</dbReference>
<dbReference type="CDD" id="cd00070">
    <property type="entry name" value="GLECT"/>
    <property type="match status" value="2"/>
</dbReference>
<dbReference type="InterPro" id="IPR048997">
    <property type="entry name" value="Stonustoxin-like_helical"/>
</dbReference>
<feature type="domain" description="Galectin" evidence="4">
    <location>
        <begin position="667"/>
        <end position="795"/>
    </location>
</feature>
<evidence type="ECO:0000256" key="1">
    <source>
        <dbReference type="ARBA" id="ARBA00022734"/>
    </source>
</evidence>
<organism evidence="5 6">
    <name type="scientific">Pangasianodon hypophthalmus</name>
    <name type="common">Striped catfish</name>
    <name type="synonym">Helicophagus hypophthalmus</name>
    <dbReference type="NCBI Taxonomy" id="310915"/>
    <lineage>
        <taxon>Eukaryota</taxon>
        <taxon>Metazoa</taxon>
        <taxon>Chordata</taxon>
        <taxon>Craniata</taxon>
        <taxon>Vertebrata</taxon>
        <taxon>Euteleostomi</taxon>
        <taxon>Actinopterygii</taxon>
        <taxon>Neopterygii</taxon>
        <taxon>Teleostei</taxon>
        <taxon>Ostariophysi</taxon>
        <taxon>Siluriformes</taxon>
        <taxon>Pangasiidae</taxon>
        <taxon>Pangasianodon</taxon>
    </lineage>
</organism>
<feature type="domain" description="Galectin" evidence="4">
    <location>
        <begin position="834"/>
        <end position="923"/>
    </location>
</feature>
<dbReference type="Proteomes" id="UP000327468">
    <property type="component" value="Unassembled WGS sequence"/>
</dbReference>
<dbReference type="Pfam" id="PF21109">
    <property type="entry name" value="Stonustoxin_helical"/>
    <property type="match status" value="1"/>
</dbReference>
<dbReference type="Pfam" id="PF18078">
    <property type="entry name" value="Thioredoxin_11"/>
    <property type="match status" value="1"/>
</dbReference>
<dbReference type="PROSITE" id="PS51304">
    <property type="entry name" value="GALECTIN"/>
    <property type="match status" value="2"/>
</dbReference>
<accession>A0A5N5J415</accession>
<keyword evidence="1" id="KW-0430">Lectin</keyword>
<feature type="domain" description="Fibronectin type-III" evidence="3">
    <location>
        <begin position="508"/>
        <end position="615"/>
    </location>
</feature>
<protein>
    <recommendedName>
        <fullName evidence="7">Fibronectin type-III domain-containing protein</fullName>
    </recommendedName>
</protein>
<proteinExistence type="predicted"/>
<dbReference type="InterPro" id="IPR056072">
    <property type="entry name" value="SNTX_MACPF/CDC-like_dom"/>
</dbReference>
<evidence type="ECO:0000313" key="5">
    <source>
        <dbReference type="EMBL" id="KAB5513306.1"/>
    </source>
</evidence>
<dbReference type="Pfam" id="PF24674">
    <property type="entry name" value="MACPF_SNTX"/>
    <property type="match status" value="1"/>
</dbReference>
<dbReference type="InterPro" id="IPR003961">
    <property type="entry name" value="FN3_dom"/>
</dbReference>
<dbReference type="Pfam" id="PF00041">
    <property type="entry name" value="fn3"/>
    <property type="match status" value="1"/>
</dbReference>
<dbReference type="SMART" id="SM00276">
    <property type="entry name" value="GLECT"/>
    <property type="match status" value="2"/>
</dbReference>
<name>A0A5N5J415_PANHP</name>
<evidence type="ECO:0000313" key="6">
    <source>
        <dbReference type="Proteomes" id="UP000327468"/>
    </source>
</evidence>
<dbReference type="PROSITE" id="PS50853">
    <property type="entry name" value="FN3"/>
    <property type="match status" value="1"/>
</dbReference>
<dbReference type="SMART" id="SM00060">
    <property type="entry name" value="FN3"/>
    <property type="match status" value="1"/>
</dbReference>
<gene>
    <name evidence="5" type="ORF">PHYPO_G00249450</name>
</gene>
<feature type="compositionally biased region" description="Polar residues" evidence="2">
    <location>
        <begin position="498"/>
        <end position="513"/>
    </location>
</feature>
<feature type="region of interest" description="Disordered" evidence="2">
    <location>
        <begin position="498"/>
        <end position="526"/>
    </location>
</feature>
<evidence type="ECO:0008006" key="7">
    <source>
        <dbReference type="Google" id="ProtNLM"/>
    </source>
</evidence>
<dbReference type="AlphaFoldDB" id="A0A5N5J415"/>
<keyword evidence="6" id="KW-1185">Reference proteome</keyword>
<evidence type="ECO:0000259" key="4">
    <source>
        <dbReference type="PROSITE" id="PS51304"/>
    </source>
</evidence>
<dbReference type="InterPro" id="IPR013783">
    <property type="entry name" value="Ig-like_fold"/>
</dbReference>
<evidence type="ECO:0000256" key="2">
    <source>
        <dbReference type="SAM" id="MobiDB-lite"/>
    </source>
</evidence>
<dbReference type="GO" id="GO:0030246">
    <property type="term" value="F:carbohydrate binding"/>
    <property type="evidence" value="ECO:0007669"/>
    <property type="project" value="UniProtKB-KW"/>
</dbReference>
<comment type="caution">
    <text evidence="5">The sequence shown here is derived from an EMBL/GenBank/DDBJ whole genome shotgun (WGS) entry which is preliminary data.</text>
</comment>
<dbReference type="Gene3D" id="2.60.120.200">
    <property type="match status" value="2"/>
</dbReference>
<dbReference type="InterPro" id="IPR001079">
    <property type="entry name" value="Galectin_CRD"/>
</dbReference>
<dbReference type="PANTHER" id="PTHR31594:SF11">
    <property type="entry name" value="NEOVERRUCOTOXIN SUBUNIT ALPHA-LIKE ISOFORM X1-RELATED"/>
    <property type="match status" value="1"/>
</dbReference>
<dbReference type="InterPro" id="IPR040581">
    <property type="entry name" value="Thioredoxin_11"/>
</dbReference>
<dbReference type="InterPro" id="IPR036116">
    <property type="entry name" value="FN3_sf"/>
</dbReference>
<dbReference type="SUPFAM" id="SSF49899">
    <property type="entry name" value="Concanavalin A-like lectins/glucanases"/>
    <property type="match status" value="2"/>
</dbReference>
<dbReference type="InterPro" id="IPR013320">
    <property type="entry name" value="ConA-like_dom_sf"/>
</dbReference>
<dbReference type="SUPFAM" id="SSF49265">
    <property type="entry name" value="Fibronectin type III"/>
    <property type="match status" value="1"/>
</dbReference>